<comment type="subcellular location">
    <subcellularLocation>
        <location evidence="1">Nucleus</location>
    </subcellularLocation>
</comment>
<dbReference type="InterPro" id="IPR036236">
    <property type="entry name" value="Znf_C2H2_sf"/>
</dbReference>
<dbReference type="EMBL" id="CP111016">
    <property type="protein sequence ID" value="WAR05551.1"/>
    <property type="molecule type" value="Genomic_DNA"/>
</dbReference>
<protein>
    <submittedName>
        <fullName evidence="9">HINFP-like protein</fullName>
    </submittedName>
</protein>
<dbReference type="Proteomes" id="UP001164746">
    <property type="component" value="Chromosome 5"/>
</dbReference>
<evidence type="ECO:0000313" key="9">
    <source>
        <dbReference type="EMBL" id="WAR05551.1"/>
    </source>
</evidence>
<keyword evidence="2" id="KW-0479">Metal-binding</keyword>
<evidence type="ECO:0000256" key="3">
    <source>
        <dbReference type="ARBA" id="ARBA00022737"/>
    </source>
</evidence>
<evidence type="ECO:0000256" key="6">
    <source>
        <dbReference type="ARBA" id="ARBA00023125"/>
    </source>
</evidence>
<keyword evidence="5" id="KW-0862">Zinc</keyword>
<feature type="domain" description="C2H2-type" evidence="8">
    <location>
        <begin position="108"/>
        <end position="130"/>
    </location>
</feature>
<keyword evidence="4" id="KW-0863">Zinc-finger</keyword>
<accession>A0ABY7EA92</accession>
<organism evidence="9 10">
    <name type="scientific">Mya arenaria</name>
    <name type="common">Soft-shell clam</name>
    <dbReference type="NCBI Taxonomy" id="6604"/>
    <lineage>
        <taxon>Eukaryota</taxon>
        <taxon>Metazoa</taxon>
        <taxon>Spiralia</taxon>
        <taxon>Lophotrochozoa</taxon>
        <taxon>Mollusca</taxon>
        <taxon>Bivalvia</taxon>
        <taxon>Autobranchia</taxon>
        <taxon>Heteroconchia</taxon>
        <taxon>Euheterodonta</taxon>
        <taxon>Imparidentia</taxon>
        <taxon>Neoheterodontei</taxon>
        <taxon>Myida</taxon>
        <taxon>Myoidea</taxon>
        <taxon>Myidae</taxon>
        <taxon>Mya</taxon>
    </lineage>
</organism>
<evidence type="ECO:0000256" key="4">
    <source>
        <dbReference type="ARBA" id="ARBA00022771"/>
    </source>
</evidence>
<evidence type="ECO:0000259" key="8">
    <source>
        <dbReference type="PROSITE" id="PS00028"/>
    </source>
</evidence>
<reference evidence="9" key="1">
    <citation type="submission" date="2022-11" db="EMBL/GenBank/DDBJ databases">
        <title>Centuries of genome instability and evolution in soft-shell clam transmissible cancer (bioRxiv).</title>
        <authorList>
            <person name="Hart S.F.M."/>
            <person name="Yonemitsu M.A."/>
            <person name="Giersch R.M."/>
            <person name="Beal B.F."/>
            <person name="Arriagada G."/>
            <person name="Davis B.W."/>
            <person name="Ostrander E.A."/>
            <person name="Goff S.P."/>
            <person name="Metzger M.J."/>
        </authorList>
    </citation>
    <scope>NUCLEOTIDE SEQUENCE</scope>
    <source>
        <strain evidence="9">MELC-2E11</strain>
        <tissue evidence="9">Siphon/mantle</tissue>
    </source>
</reference>
<name>A0ABY7EA92_MYAAR</name>
<evidence type="ECO:0000256" key="7">
    <source>
        <dbReference type="ARBA" id="ARBA00023242"/>
    </source>
</evidence>
<dbReference type="PANTHER" id="PTHR24391">
    <property type="entry name" value="HISTONE H4 TRANSCRIPTION FACTOR-RELATED"/>
    <property type="match status" value="1"/>
</dbReference>
<evidence type="ECO:0000313" key="10">
    <source>
        <dbReference type="Proteomes" id="UP001164746"/>
    </source>
</evidence>
<evidence type="ECO:0000256" key="1">
    <source>
        <dbReference type="ARBA" id="ARBA00004123"/>
    </source>
</evidence>
<keyword evidence="10" id="KW-1185">Reference proteome</keyword>
<gene>
    <name evidence="9" type="ORF">MAR_020920</name>
</gene>
<dbReference type="SUPFAM" id="SSF57667">
    <property type="entry name" value="beta-beta-alpha zinc fingers"/>
    <property type="match status" value="1"/>
</dbReference>
<keyword evidence="6" id="KW-0238">DNA-binding</keyword>
<keyword evidence="7" id="KW-0539">Nucleus</keyword>
<dbReference type="PANTHER" id="PTHR24391:SF18">
    <property type="entry name" value="EG:115C2.6 PROTEIN"/>
    <property type="match status" value="1"/>
</dbReference>
<dbReference type="PROSITE" id="PS00028">
    <property type="entry name" value="ZINC_FINGER_C2H2_1"/>
    <property type="match status" value="1"/>
</dbReference>
<proteinExistence type="predicted"/>
<feature type="non-terminal residue" evidence="9">
    <location>
        <position position="1"/>
    </location>
</feature>
<keyword evidence="3" id="KW-0677">Repeat</keyword>
<sequence>MSPSRLFIVLERRCHWRECRSEIDEEAVYYVRHLYFHLFHEKIKCVGTLLLAKTGRENCLFDTQSRNMVPELPESFVRLENADQFYKHVQSHTDCYPDGNHVTGGCKCLWQGCAMCVKSRHKLRDHLKSHTQEKVVACPTCGALFSCRTKFFDHLTRQPGYST</sequence>
<evidence type="ECO:0000256" key="5">
    <source>
        <dbReference type="ARBA" id="ARBA00022833"/>
    </source>
</evidence>
<dbReference type="InterPro" id="IPR013087">
    <property type="entry name" value="Znf_C2H2_type"/>
</dbReference>
<dbReference type="Gene3D" id="3.30.160.60">
    <property type="entry name" value="Classic Zinc Finger"/>
    <property type="match status" value="1"/>
</dbReference>
<dbReference type="InterPro" id="IPR051574">
    <property type="entry name" value="ZnF_E-box_Homeobox"/>
</dbReference>
<evidence type="ECO:0000256" key="2">
    <source>
        <dbReference type="ARBA" id="ARBA00022723"/>
    </source>
</evidence>